<name>A0A6J0B3D0_NEOLC</name>
<evidence type="ECO:0000256" key="5">
    <source>
        <dbReference type="SAM" id="MobiDB-lite"/>
    </source>
</evidence>
<dbReference type="Proteomes" id="UP000829291">
    <property type="component" value="Chromosome 4"/>
</dbReference>
<accession>A0A6J0B3D0</accession>
<evidence type="ECO:0000313" key="6">
    <source>
        <dbReference type="Proteomes" id="UP000829291"/>
    </source>
</evidence>
<evidence type="ECO:0000256" key="2">
    <source>
        <dbReference type="ARBA" id="ARBA00023069"/>
    </source>
</evidence>
<reference evidence="7" key="1">
    <citation type="submission" date="2025-08" db="UniProtKB">
        <authorList>
            <consortium name="RefSeq"/>
        </authorList>
    </citation>
    <scope>IDENTIFICATION</scope>
    <source>
        <tissue evidence="7">Thorax and Abdomen</tissue>
    </source>
</reference>
<dbReference type="FunCoup" id="A0A6J0B3D0">
    <property type="interactions" value="9"/>
</dbReference>
<evidence type="ECO:0000256" key="4">
    <source>
        <dbReference type="SAM" id="Coils"/>
    </source>
</evidence>
<keyword evidence="2" id="KW-0969">Cilium</keyword>
<keyword evidence="3" id="KW-0966">Cell projection</keyword>
<evidence type="ECO:0000256" key="1">
    <source>
        <dbReference type="ARBA" id="ARBA00004138"/>
    </source>
</evidence>
<dbReference type="AlphaFoldDB" id="A0A6J0B3D0"/>
<dbReference type="GeneID" id="107216797"/>
<feature type="region of interest" description="Disordered" evidence="5">
    <location>
        <begin position="407"/>
        <end position="427"/>
    </location>
</feature>
<evidence type="ECO:0000256" key="3">
    <source>
        <dbReference type="ARBA" id="ARBA00023273"/>
    </source>
</evidence>
<comment type="subcellular location">
    <subcellularLocation>
        <location evidence="1">Cell projection</location>
        <location evidence="1">Cilium</location>
    </subcellularLocation>
</comment>
<feature type="compositionally biased region" description="Pro residues" evidence="5">
    <location>
        <begin position="535"/>
        <end position="549"/>
    </location>
</feature>
<gene>
    <name evidence="7" type="primary">LOC107216797</name>
</gene>
<organism evidence="7">
    <name type="scientific">Neodiprion lecontei</name>
    <name type="common">Redheaded pine sawfly</name>
    <dbReference type="NCBI Taxonomy" id="441921"/>
    <lineage>
        <taxon>Eukaryota</taxon>
        <taxon>Metazoa</taxon>
        <taxon>Ecdysozoa</taxon>
        <taxon>Arthropoda</taxon>
        <taxon>Hexapoda</taxon>
        <taxon>Insecta</taxon>
        <taxon>Pterygota</taxon>
        <taxon>Neoptera</taxon>
        <taxon>Endopterygota</taxon>
        <taxon>Hymenoptera</taxon>
        <taxon>Tenthredinoidea</taxon>
        <taxon>Diprionidae</taxon>
        <taxon>Diprioninae</taxon>
        <taxon>Neodiprion</taxon>
    </lineage>
</organism>
<sequence>MNFGEFSPPVCAALKPRHNPIDYPGTANVSCAHRMREPNSNCRYVKQFYELRKSTEIDPTKELEDRQLVALNRRFAFEKRTDKRVLRENIRRSVEQGMMAYEDGINKRREKLRAMILVEEAAFTKEIVDQAQHGGDSKINEMRARVEELRKKHEEEHQATVAAKRMQQYLTCCLEAREKKTQKLTRDAKLCNLAQMAENEAKRKAERELDALWHCLMLKEVEAKKGREIEEARRRELTTKMVRGTLDDQIAGLRALEAEGRQVKAEQQEALQLMWENIRKEEQRNLDRENYERQRLKRELEDQLMKRQKILAERAAEEKAMDLMFKELGEAELDKEKNERSSTAERLRREMFAYLSNLEAIREEEARRNAEVDAIVEESNRNVEARRTLAIRKFKEARERSLREVMAGREAQMKEKQEREEREKSEKEREALLLQKELDLDAKLNELAESQKKERARHYGLQLKAQQSYVDAVRRRDKEEAQRMYQDGIKREEEYQRQTKLLLEASEHITPHAFKTLLKECAARHDAEQKGQCYCPPPPPPPPPRAEIC</sequence>
<dbReference type="RefSeq" id="XP_015509570.2">
    <property type="nucleotide sequence ID" value="XM_015654084.2"/>
</dbReference>
<dbReference type="InParanoid" id="A0A6J0B3D0"/>
<dbReference type="OrthoDB" id="75950at2759"/>
<proteinExistence type="predicted"/>
<dbReference type="PANTHER" id="PTHR31183:SF1">
    <property type="entry name" value="CILIA- AND FLAGELLA-ASSOCIATED PROTEIN 53"/>
    <property type="match status" value="1"/>
</dbReference>
<feature type="coiled-coil region" evidence="4">
    <location>
        <begin position="253"/>
        <end position="313"/>
    </location>
</feature>
<dbReference type="PANTHER" id="PTHR31183">
    <property type="entry name" value="TRICHOPLEIN KERATIN FILAMENT-BINDING PROTEIN FAMILY MEMBER"/>
    <property type="match status" value="1"/>
</dbReference>
<keyword evidence="4" id="KW-0175">Coiled coil</keyword>
<dbReference type="InterPro" id="IPR043596">
    <property type="entry name" value="CFAP53/TCHP"/>
</dbReference>
<evidence type="ECO:0000313" key="7">
    <source>
        <dbReference type="RefSeq" id="XP_015509570.2"/>
    </source>
</evidence>
<dbReference type="GO" id="GO:0005929">
    <property type="term" value="C:cilium"/>
    <property type="evidence" value="ECO:0007669"/>
    <property type="project" value="UniProtKB-SubCell"/>
</dbReference>
<feature type="region of interest" description="Disordered" evidence="5">
    <location>
        <begin position="528"/>
        <end position="549"/>
    </location>
</feature>
<keyword evidence="6" id="KW-1185">Reference proteome</keyword>
<dbReference type="KEGG" id="nlo:107216797"/>
<protein>
    <submittedName>
        <fullName evidence="7">Calponin homology domain-containing protein DDB_G0272472-like</fullName>
    </submittedName>
</protein>